<gene>
    <name evidence="1" type="ORF">FKR81_34080</name>
</gene>
<sequence>MSRFAPVAAHVDMCPVFRRLAECPRPVGVPSIPGPRRGAQAEETTPPLDARTLVLLVLEVLDGRRPLAHLAELTANHGLMCRLRVARQVRTTSLVGFRVCHPARHAAEISATVRRGRRVLAVAARADWRAGRWWLSDFVVLS</sequence>
<evidence type="ECO:0000313" key="1">
    <source>
        <dbReference type="EMBL" id="TWP46842.1"/>
    </source>
</evidence>
<name>A0A563EJG7_9PSEU</name>
<dbReference type="OrthoDB" id="3700841at2"/>
<comment type="caution">
    <text evidence="1">The sequence shown here is derived from an EMBL/GenBank/DDBJ whole genome shotgun (WGS) entry which is preliminary data.</text>
</comment>
<proteinExistence type="predicted"/>
<accession>A0A563EJG7</accession>
<evidence type="ECO:0000313" key="2">
    <source>
        <dbReference type="Proteomes" id="UP000316639"/>
    </source>
</evidence>
<dbReference type="Proteomes" id="UP000316639">
    <property type="component" value="Unassembled WGS sequence"/>
</dbReference>
<protein>
    <submittedName>
        <fullName evidence="1">Uncharacterized protein</fullName>
    </submittedName>
</protein>
<dbReference type="AlphaFoldDB" id="A0A563EJG7"/>
<dbReference type="EMBL" id="VOBR01000029">
    <property type="protein sequence ID" value="TWP46842.1"/>
    <property type="molecule type" value="Genomic_DNA"/>
</dbReference>
<dbReference type="Pfam" id="PF20060">
    <property type="entry name" value="DUF6459"/>
    <property type="match status" value="1"/>
</dbReference>
<keyword evidence="2" id="KW-1185">Reference proteome</keyword>
<reference evidence="1 2" key="1">
    <citation type="submission" date="2019-07" db="EMBL/GenBank/DDBJ databases">
        <title>Lentzea xizangensis sp. nov., isolated from Qinghai-Tibetan Plateau Soils.</title>
        <authorList>
            <person name="Huang J."/>
        </authorList>
    </citation>
    <scope>NUCLEOTIDE SEQUENCE [LARGE SCALE GENOMIC DNA]</scope>
    <source>
        <strain evidence="1 2">FXJ1.1311</strain>
    </source>
</reference>
<dbReference type="InterPro" id="IPR045596">
    <property type="entry name" value="DUF6459"/>
</dbReference>
<organism evidence="1 2">
    <name type="scientific">Lentzea tibetensis</name>
    <dbReference type="NCBI Taxonomy" id="2591470"/>
    <lineage>
        <taxon>Bacteria</taxon>
        <taxon>Bacillati</taxon>
        <taxon>Actinomycetota</taxon>
        <taxon>Actinomycetes</taxon>
        <taxon>Pseudonocardiales</taxon>
        <taxon>Pseudonocardiaceae</taxon>
        <taxon>Lentzea</taxon>
    </lineage>
</organism>
<dbReference type="RefSeq" id="WP_146358351.1">
    <property type="nucleotide sequence ID" value="NZ_VOBR01000029.1"/>
</dbReference>